<reference evidence="2 3" key="1">
    <citation type="submission" date="2023-07" db="EMBL/GenBank/DDBJ databases">
        <title>Sorghum-associated microbial communities from plants grown in Nebraska, USA.</title>
        <authorList>
            <person name="Schachtman D."/>
        </authorList>
    </citation>
    <scope>NUCLEOTIDE SEQUENCE [LARGE SCALE GENOMIC DNA]</scope>
    <source>
        <strain evidence="2 3">DS1039</strain>
    </source>
</reference>
<keyword evidence="1" id="KW-0472">Membrane</keyword>
<evidence type="ECO:0008006" key="4">
    <source>
        <dbReference type="Google" id="ProtNLM"/>
    </source>
</evidence>
<proteinExistence type="predicted"/>
<evidence type="ECO:0000256" key="1">
    <source>
        <dbReference type="SAM" id="Phobius"/>
    </source>
</evidence>
<dbReference type="Proteomes" id="UP001185254">
    <property type="component" value="Unassembled WGS sequence"/>
</dbReference>
<gene>
    <name evidence="2" type="ORF">J2776_001713</name>
</gene>
<keyword evidence="1" id="KW-1133">Transmembrane helix</keyword>
<name>A0ABU1KVS5_9BURK</name>
<feature type="transmembrane region" description="Helical" evidence="1">
    <location>
        <begin position="40"/>
        <end position="61"/>
    </location>
</feature>
<protein>
    <recommendedName>
        <fullName evidence="4">OmpA-like domain-containing protein</fullName>
    </recommendedName>
</protein>
<evidence type="ECO:0000313" key="3">
    <source>
        <dbReference type="Proteomes" id="UP001185254"/>
    </source>
</evidence>
<evidence type="ECO:0000313" key="2">
    <source>
        <dbReference type="EMBL" id="MDR6375037.1"/>
    </source>
</evidence>
<dbReference type="EMBL" id="JAVDQN010000001">
    <property type="protein sequence ID" value="MDR6375037.1"/>
    <property type="molecule type" value="Genomic_DNA"/>
</dbReference>
<organism evidence="2 3">
    <name type="scientific">Paraburkholderia caledonica</name>
    <dbReference type="NCBI Taxonomy" id="134536"/>
    <lineage>
        <taxon>Bacteria</taxon>
        <taxon>Pseudomonadati</taxon>
        <taxon>Pseudomonadota</taxon>
        <taxon>Betaproteobacteria</taxon>
        <taxon>Burkholderiales</taxon>
        <taxon>Burkholderiaceae</taxon>
        <taxon>Paraburkholderia</taxon>
    </lineage>
</organism>
<keyword evidence="3" id="KW-1185">Reference proteome</keyword>
<keyword evidence="1" id="KW-0812">Transmembrane</keyword>
<accession>A0ABU1KVS5</accession>
<sequence>MQARQRQAHHCNLSALLQTLTVSPAMSALKTRRNMRKRLSFSKAATLVFASWIGLATHYGYACTISEDMADSLPLNSVEIPNADRMRIADMVIAAREWPDVEIRGIVYAGGYIEERDPSTVADQRASALRAYLIQLGVRESNVWVDKRTIKHPDVDRAGNKTLNQIAVTLVPICAGGCERLCNDQRVSPNSKIIK</sequence>
<comment type="caution">
    <text evidence="2">The sequence shown here is derived from an EMBL/GenBank/DDBJ whole genome shotgun (WGS) entry which is preliminary data.</text>
</comment>